<protein>
    <submittedName>
        <fullName evidence="2">Uncharacterized protein</fullName>
    </submittedName>
</protein>
<evidence type="ECO:0000256" key="1">
    <source>
        <dbReference type="SAM" id="MobiDB-lite"/>
    </source>
</evidence>
<dbReference type="OrthoDB" id="354488at2"/>
<dbReference type="AlphaFoldDB" id="H7EHF5"/>
<dbReference type="PATRIC" id="fig|907348.3.peg.219"/>
<comment type="caution">
    <text evidence="2">The sequence shown here is derived from an EMBL/GenBank/DDBJ whole genome shotgun (WGS) entry which is preliminary data.</text>
</comment>
<feature type="region of interest" description="Disordered" evidence="1">
    <location>
        <begin position="237"/>
        <end position="259"/>
    </location>
</feature>
<dbReference type="Proteomes" id="UP000003571">
    <property type="component" value="Unassembled WGS sequence"/>
</dbReference>
<proteinExistence type="predicted"/>
<organism evidence="2 3">
    <name type="scientific">Treponema saccharophilum DSM 2985</name>
    <dbReference type="NCBI Taxonomy" id="907348"/>
    <lineage>
        <taxon>Bacteria</taxon>
        <taxon>Pseudomonadati</taxon>
        <taxon>Spirochaetota</taxon>
        <taxon>Spirochaetia</taxon>
        <taxon>Spirochaetales</taxon>
        <taxon>Treponemataceae</taxon>
        <taxon>Treponema</taxon>
    </lineage>
</organism>
<dbReference type="EMBL" id="AGRW01000027">
    <property type="protein sequence ID" value="EIC02967.1"/>
    <property type="molecule type" value="Genomic_DNA"/>
</dbReference>
<dbReference type="STRING" id="907348.TresaDRAFT_2681"/>
<name>H7EHF5_9SPIR</name>
<sequence length="472" mass="52760">MSRICSVLIMLVSIAVLPLTAEYNRLGVPDSSAIREKIAESWFYPSYKNLKDRKPEVYSNSIGQRFQVRVEPSSETTFSVVVAPEVSLSYDVVDNGVMRKETVSEFIADACGSWILERNRATGKPVRIRFYFVQDGDVFIQFSRDSAVGNKTLSDYVIGGCYAARSVPCGIAFDRLYTIPFEDVLDLTERTLPWQYADIHPGQYATKTAMISRIRKKLPSLEYAAWGCYDESGNPVNTYDGKPRKKNEDEEKKDDDGKLSMDSNGFVKYIVDGIVESYSGSCTYVAPLLRETVAVNPLGYAGVRGESETLSLSLDWTRNLAAARLSVQTKKMYLYEESGVDVQIEPFSAEMTEKGIVNLSGYLKNSGYRAEFLPQVLYVLGVTEPTYFYLAAIRERIPGDPSTPKESAEIYKFSDSAVIFPYFDKSGHFACVVFQMTPSGAKEMTLGAFVAEHDGCYVHLSRVLSSEGFNLR</sequence>
<evidence type="ECO:0000313" key="2">
    <source>
        <dbReference type="EMBL" id="EIC02967.1"/>
    </source>
</evidence>
<gene>
    <name evidence="2" type="ORF">TresaDRAFT_2681</name>
</gene>
<keyword evidence="3" id="KW-1185">Reference proteome</keyword>
<accession>H7EHF5</accession>
<evidence type="ECO:0000313" key="3">
    <source>
        <dbReference type="Proteomes" id="UP000003571"/>
    </source>
</evidence>
<dbReference type="RefSeq" id="WP_002702040.1">
    <property type="nucleotide sequence ID" value="NZ_AGRW01000027.1"/>
</dbReference>
<feature type="compositionally biased region" description="Basic and acidic residues" evidence="1">
    <location>
        <begin position="246"/>
        <end position="259"/>
    </location>
</feature>
<dbReference type="eggNOG" id="ENOG5033X70">
    <property type="taxonomic scope" value="Bacteria"/>
</dbReference>
<reference evidence="2 3" key="1">
    <citation type="submission" date="2011-09" db="EMBL/GenBank/DDBJ databases">
        <title>The draft genome of Treponema saccharophilum DSM 2985.</title>
        <authorList>
            <consortium name="US DOE Joint Genome Institute (JGI-PGF)"/>
            <person name="Lucas S."/>
            <person name="Copeland A."/>
            <person name="Lapidus A."/>
            <person name="Glavina del Rio T."/>
            <person name="Dalin E."/>
            <person name="Tice H."/>
            <person name="Bruce D."/>
            <person name="Goodwin L."/>
            <person name="Pitluck S."/>
            <person name="Peters L."/>
            <person name="Kyrpides N."/>
            <person name="Mavromatis K."/>
            <person name="Ivanova N."/>
            <person name="Markowitz V."/>
            <person name="Cheng J.-F."/>
            <person name="Hugenholtz P."/>
            <person name="Woyke T."/>
            <person name="Wu D."/>
            <person name="Gronow S."/>
            <person name="Wellnitz S."/>
            <person name="Brambilla E."/>
            <person name="Klenk H.-P."/>
            <person name="Eisen J.A."/>
        </authorList>
    </citation>
    <scope>NUCLEOTIDE SEQUENCE [LARGE SCALE GENOMIC DNA]</scope>
    <source>
        <strain evidence="2 3">DSM 2985</strain>
    </source>
</reference>